<evidence type="ECO:0000313" key="2">
    <source>
        <dbReference type="EMBL" id="VFS90550.1"/>
    </source>
</evidence>
<dbReference type="EMBL" id="CAADJE010000038">
    <property type="protein sequence ID" value="VFS90550.1"/>
    <property type="molecule type" value="Genomic_DNA"/>
</dbReference>
<dbReference type="CDD" id="cd01948">
    <property type="entry name" value="EAL"/>
    <property type="match status" value="1"/>
</dbReference>
<protein>
    <submittedName>
        <fullName evidence="2">Cyclic di-GMP phosphodiesterase Gmr</fullName>
        <ecNumber evidence="2">3.1.4.52</ecNumber>
    </submittedName>
</protein>
<dbReference type="AlphaFoldDB" id="A0A485D0J2"/>
<dbReference type="GO" id="GO:0071111">
    <property type="term" value="F:cyclic-guanylate-specific phosphodiesterase activity"/>
    <property type="evidence" value="ECO:0007669"/>
    <property type="project" value="UniProtKB-EC"/>
</dbReference>
<dbReference type="InterPro" id="IPR035919">
    <property type="entry name" value="EAL_sf"/>
</dbReference>
<name>A0A485D0J2_RAOPL</name>
<dbReference type="EC" id="3.1.4.52" evidence="2"/>
<evidence type="ECO:0000259" key="1">
    <source>
        <dbReference type="PROSITE" id="PS50883"/>
    </source>
</evidence>
<dbReference type="InterPro" id="IPR001633">
    <property type="entry name" value="EAL_dom"/>
</dbReference>
<dbReference type="PROSITE" id="PS50883">
    <property type="entry name" value="EAL"/>
    <property type="match status" value="1"/>
</dbReference>
<proteinExistence type="predicted"/>
<dbReference type="PANTHER" id="PTHR33121">
    <property type="entry name" value="CYCLIC DI-GMP PHOSPHODIESTERASE PDEF"/>
    <property type="match status" value="1"/>
</dbReference>
<reference evidence="2 3" key="1">
    <citation type="submission" date="2019-03" db="EMBL/GenBank/DDBJ databases">
        <authorList>
            <consortium name="Pathogen Informatics"/>
        </authorList>
    </citation>
    <scope>NUCLEOTIDE SEQUENCE [LARGE SCALE GENOMIC DNA]</scope>
    <source>
        <strain evidence="2 3">NCTC12998</strain>
    </source>
</reference>
<dbReference type="SUPFAM" id="SSF141868">
    <property type="entry name" value="EAL domain-like"/>
    <property type="match status" value="1"/>
</dbReference>
<dbReference type="Gene3D" id="3.20.20.450">
    <property type="entry name" value="EAL domain"/>
    <property type="match status" value="1"/>
</dbReference>
<dbReference type="Pfam" id="PF00563">
    <property type="entry name" value="EAL"/>
    <property type="match status" value="1"/>
</dbReference>
<gene>
    <name evidence="2" type="primary">gmr_3</name>
    <name evidence="2" type="ORF">NCTC12998_06977</name>
</gene>
<feature type="domain" description="EAL" evidence="1">
    <location>
        <begin position="1"/>
        <end position="107"/>
    </location>
</feature>
<evidence type="ECO:0000313" key="3">
    <source>
        <dbReference type="Proteomes" id="UP000345637"/>
    </source>
</evidence>
<sequence length="107" mass="12527">MFNENTRSLEILSQLRELGIQISIDDFGTGYSSLSRLSYFPFDKIKIDRSFVINIPLQKDDLDIVRLIISMGKKFTYAYCRRRRRNRRTTPFAATIRLRSGSGLSNW</sequence>
<dbReference type="PANTHER" id="PTHR33121:SF71">
    <property type="entry name" value="OXYGEN SENSOR PROTEIN DOSP"/>
    <property type="match status" value="1"/>
</dbReference>
<dbReference type="Proteomes" id="UP000345637">
    <property type="component" value="Unassembled WGS sequence"/>
</dbReference>
<organism evidence="2 3">
    <name type="scientific">Raoultella planticola</name>
    <name type="common">Klebsiella planticola</name>
    <dbReference type="NCBI Taxonomy" id="575"/>
    <lineage>
        <taxon>Bacteria</taxon>
        <taxon>Pseudomonadati</taxon>
        <taxon>Pseudomonadota</taxon>
        <taxon>Gammaproteobacteria</taxon>
        <taxon>Enterobacterales</taxon>
        <taxon>Enterobacteriaceae</taxon>
        <taxon>Klebsiella/Raoultella group</taxon>
        <taxon>Raoultella</taxon>
    </lineage>
</organism>
<keyword evidence="2" id="KW-0378">Hydrolase</keyword>
<dbReference type="InterPro" id="IPR050706">
    <property type="entry name" value="Cyclic-di-GMP_PDE-like"/>
</dbReference>
<accession>A0A485D0J2</accession>